<keyword evidence="2" id="KW-1185">Reference proteome</keyword>
<dbReference type="EMBL" id="ANAH02000066">
    <property type="protein sequence ID" value="EPX56107.1"/>
    <property type="molecule type" value="Genomic_DNA"/>
</dbReference>
<reference evidence="1" key="1">
    <citation type="submission" date="2013-05" db="EMBL/GenBank/DDBJ databases">
        <title>Genome assembly of Cystobacter fuscus DSM 2262.</title>
        <authorList>
            <person name="Sharma G."/>
            <person name="Khatri I."/>
            <person name="Kaur C."/>
            <person name="Mayilraj S."/>
            <person name="Subramanian S."/>
        </authorList>
    </citation>
    <scope>NUCLEOTIDE SEQUENCE [LARGE SCALE GENOMIC DNA]</scope>
    <source>
        <strain evidence="1">DSM 2262</strain>
    </source>
</reference>
<proteinExistence type="predicted"/>
<gene>
    <name evidence="1" type="ORF">D187_007449</name>
</gene>
<dbReference type="AlphaFoldDB" id="S9P1J7"/>
<accession>S9P1J7</accession>
<comment type="caution">
    <text evidence="1">The sequence shown here is derived from an EMBL/GenBank/DDBJ whole genome shotgun (WGS) entry which is preliminary data.</text>
</comment>
<evidence type="ECO:0000313" key="1">
    <source>
        <dbReference type="EMBL" id="EPX56107.1"/>
    </source>
</evidence>
<protein>
    <submittedName>
        <fullName evidence="1">Uncharacterized protein</fullName>
    </submittedName>
</protein>
<organism evidence="1 2">
    <name type="scientific">Cystobacter fuscus (strain ATCC 25194 / DSM 2262 / NBRC 100088 / M29)</name>
    <dbReference type="NCBI Taxonomy" id="1242864"/>
    <lineage>
        <taxon>Bacteria</taxon>
        <taxon>Pseudomonadati</taxon>
        <taxon>Myxococcota</taxon>
        <taxon>Myxococcia</taxon>
        <taxon>Myxococcales</taxon>
        <taxon>Cystobacterineae</taxon>
        <taxon>Archangiaceae</taxon>
        <taxon>Cystobacter</taxon>
    </lineage>
</organism>
<sequence>MVVNLLPNPHFNLVIGNGSQLHMVCKLEPDIHIIQIKS</sequence>
<name>S9P1J7_CYSF2</name>
<dbReference type="Proteomes" id="UP000011682">
    <property type="component" value="Unassembled WGS sequence"/>
</dbReference>
<evidence type="ECO:0000313" key="2">
    <source>
        <dbReference type="Proteomes" id="UP000011682"/>
    </source>
</evidence>